<dbReference type="Proteomes" id="UP000186102">
    <property type="component" value="Unassembled WGS sequence"/>
</dbReference>
<organism evidence="1 2">
    <name type="scientific">Desulfosporosinus metallidurans</name>
    <dbReference type="NCBI Taxonomy" id="1888891"/>
    <lineage>
        <taxon>Bacteria</taxon>
        <taxon>Bacillati</taxon>
        <taxon>Bacillota</taxon>
        <taxon>Clostridia</taxon>
        <taxon>Eubacteriales</taxon>
        <taxon>Desulfitobacteriaceae</taxon>
        <taxon>Desulfosporosinus</taxon>
    </lineage>
</organism>
<dbReference type="AlphaFoldDB" id="A0A1Q8QRX0"/>
<accession>A0A1Q8QRX0</accession>
<sequence length="107" mass="11781">MSKIFSMVELETSTGISDSGLMGGIPDREDVEGSDLYQELVEDCGGSEYINVTVNPYIYGDGESENAGAEDLEWIKSHPEFISSDEVTSLQDATFTILYPDQGQHFM</sequence>
<comment type="caution">
    <text evidence="1">The sequence shown here is derived from an EMBL/GenBank/DDBJ whole genome shotgun (WGS) entry which is preliminary data.</text>
</comment>
<dbReference type="EMBL" id="MLBF01000027">
    <property type="protein sequence ID" value="OLN30066.1"/>
    <property type="molecule type" value="Genomic_DNA"/>
</dbReference>
<name>A0A1Q8QRX0_9FIRM</name>
<keyword evidence="2" id="KW-1185">Reference proteome</keyword>
<reference evidence="1 2" key="1">
    <citation type="submission" date="2016-09" db="EMBL/GenBank/DDBJ databases">
        <title>Complete genome of Desulfosporosinus sp. OL.</title>
        <authorList>
            <person name="Mardanov A."/>
            <person name="Beletsky A."/>
            <person name="Panova A."/>
            <person name="Karnachuk O."/>
            <person name="Ravin N."/>
        </authorList>
    </citation>
    <scope>NUCLEOTIDE SEQUENCE [LARGE SCALE GENOMIC DNA]</scope>
    <source>
        <strain evidence="1 2">OL</strain>
    </source>
</reference>
<dbReference type="OrthoDB" id="1807903at2"/>
<gene>
    <name evidence="1" type="ORF">DSOL_3198</name>
</gene>
<evidence type="ECO:0000313" key="2">
    <source>
        <dbReference type="Proteomes" id="UP000186102"/>
    </source>
</evidence>
<dbReference type="RefSeq" id="WP_075365725.1">
    <property type="nucleotide sequence ID" value="NZ_MLBF01000027.1"/>
</dbReference>
<evidence type="ECO:0000313" key="1">
    <source>
        <dbReference type="EMBL" id="OLN30066.1"/>
    </source>
</evidence>
<protein>
    <submittedName>
        <fullName evidence="1">Uncharacterized protein</fullName>
    </submittedName>
</protein>
<proteinExistence type="predicted"/>
<dbReference type="STRING" id="1888891.DSOL_3198"/>